<dbReference type="OrthoDB" id="330092at2759"/>
<dbReference type="AlphaFoldDB" id="A0A2C6KJP2"/>
<dbReference type="InterPro" id="IPR019347">
    <property type="entry name" value="Axonemal_dynein_light_chain"/>
</dbReference>
<evidence type="ECO:0000256" key="5">
    <source>
        <dbReference type="SAM" id="Coils"/>
    </source>
</evidence>
<sequence>MIYDCPPRPTLVRYCHPEATPAPPGVRPQSWRNAGSTTFFDTADGPADGSSVARQLEKLFNEAQQGGPSVEVVLNTLFPPLRWVENETLFTQSISTAPADRLDVLKTQEDFDEELIRRHASETGICPIRYELVLQCFDELIRHIAIQGPERALLLLRLKEEIRMTIAAYEALTEACVSFSARKQLQSEFAVGNREEQIAELETQNKRLQAKVANLRRQAETLEVQEASRLQALRAKHQAEVEFLNQQLAFQESVLMSIQNSSGRAGGGQQQQTKK</sequence>
<keyword evidence="1" id="KW-0243">Dynein</keyword>
<dbReference type="Pfam" id="PF10211">
    <property type="entry name" value="Ax_dynein_light"/>
    <property type="match status" value="1"/>
</dbReference>
<dbReference type="PANTHER" id="PTHR13183:SF0">
    <property type="entry name" value="AXONEMAL DYNEIN LIGHT INTERMEDIATE POLYPEPTIDE 1"/>
    <property type="match status" value="1"/>
</dbReference>
<dbReference type="GeneID" id="94425296"/>
<dbReference type="GO" id="GO:0005930">
    <property type="term" value="C:axoneme"/>
    <property type="evidence" value="ECO:0007669"/>
    <property type="project" value="TreeGrafter"/>
</dbReference>
<dbReference type="VEuPathDB" id="ToxoDB:CSUI_001882"/>
<evidence type="ECO:0000256" key="4">
    <source>
        <dbReference type="ARBA" id="ARBA00038114"/>
    </source>
</evidence>
<dbReference type="Proteomes" id="UP000221165">
    <property type="component" value="Unassembled WGS sequence"/>
</dbReference>
<gene>
    <name evidence="6" type="ORF">CSUI_001882</name>
</gene>
<feature type="coiled-coil region" evidence="5">
    <location>
        <begin position="191"/>
        <end position="254"/>
    </location>
</feature>
<name>A0A2C6KJP2_9APIC</name>
<dbReference type="PANTHER" id="PTHR13183">
    <property type="entry name" value="AXONEMAL INNER ARM DYNEIN LIGHT CHAIN 28"/>
    <property type="match status" value="1"/>
</dbReference>
<reference evidence="6 7" key="1">
    <citation type="journal article" date="2017" name="Int. J. Parasitol.">
        <title>The genome of the protozoan parasite Cystoisospora suis and a reverse vaccinology approach to identify vaccine candidates.</title>
        <authorList>
            <person name="Palmieri N."/>
            <person name="Shrestha A."/>
            <person name="Ruttkowski B."/>
            <person name="Beck T."/>
            <person name="Vogl C."/>
            <person name="Tomley F."/>
            <person name="Blake D.P."/>
            <person name="Joachim A."/>
        </authorList>
    </citation>
    <scope>NUCLEOTIDE SEQUENCE [LARGE SCALE GENOMIC DNA]</scope>
    <source>
        <strain evidence="6 7">Wien I</strain>
    </source>
</reference>
<evidence type="ECO:0000256" key="3">
    <source>
        <dbReference type="ARBA" id="ARBA00023175"/>
    </source>
</evidence>
<comment type="caution">
    <text evidence="6">The sequence shown here is derived from an EMBL/GenBank/DDBJ whole genome shotgun (WGS) entry which is preliminary data.</text>
</comment>
<dbReference type="RefSeq" id="XP_067925944.1">
    <property type="nucleotide sequence ID" value="XM_068062085.1"/>
</dbReference>
<dbReference type="EMBL" id="MIGC01000755">
    <property type="protein sequence ID" value="PHJ24271.1"/>
    <property type="molecule type" value="Genomic_DNA"/>
</dbReference>
<keyword evidence="2 5" id="KW-0175">Coiled coil</keyword>
<evidence type="ECO:0000313" key="7">
    <source>
        <dbReference type="Proteomes" id="UP000221165"/>
    </source>
</evidence>
<accession>A0A2C6KJP2</accession>
<keyword evidence="3" id="KW-0505">Motor protein</keyword>
<organism evidence="6 7">
    <name type="scientific">Cystoisospora suis</name>
    <dbReference type="NCBI Taxonomy" id="483139"/>
    <lineage>
        <taxon>Eukaryota</taxon>
        <taxon>Sar</taxon>
        <taxon>Alveolata</taxon>
        <taxon>Apicomplexa</taxon>
        <taxon>Conoidasida</taxon>
        <taxon>Coccidia</taxon>
        <taxon>Eucoccidiorida</taxon>
        <taxon>Eimeriorina</taxon>
        <taxon>Sarcocystidae</taxon>
        <taxon>Cystoisospora</taxon>
    </lineage>
</organism>
<evidence type="ECO:0000313" key="6">
    <source>
        <dbReference type="EMBL" id="PHJ24271.1"/>
    </source>
</evidence>
<keyword evidence="7" id="KW-1185">Reference proteome</keyword>
<comment type="similarity">
    <text evidence="4">Belongs to the inner dynein arm light chain family.</text>
</comment>
<evidence type="ECO:0000256" key="1">
    <source>
        <dbReference type="ARBA" id="ARBA00023017"/>
    </source>
</evidence>
<dbReference type="GO" id="GO:0045504">
    <property type="term" value="F:dynein heavy chain binding"/>
    <property type="evidence" value="ECO:0007669"/>
    <property type="project" value="TreeGrafter"/>
</dbReference>
<evidence type="ECO:0000256" key="2">
    <source>
        <dbReference type="ARBA" id="ARBA00023054"/>
    </source>
</evidence>
<protein>
    <submittedName>
        <fullName evidence="6">Axonemal dynein light chain p33</fullName>
    </submittedName>
</protein>
<dbReference type="GO" id="GO:0030286">
    <property type="term" value="C:dynein complex"/>
    <property type="evidence" value="ECO:0007669"/>
    <property type="project" value="UniProtKB-KW"/>
</dbReference>
<proteinExistence type="inferred from homology"/>